<name>A0A5C4VBX9_9ACTN</name>
<dbReference type="PROSITE" id="PS50850">
    <property type="entry name" value="MFS"/>
    <property type="match status" value="1"/>
</dbReference>
<dbReference type="CDD" id="cd17355">
    <property type="entry name" value="MFS_YcxA_like"/>
    <property type="match status" value="1"/>
</dbReference>
<evidence type="ECO:0000256" key="1">
    <source>
        <dbReference type="ARBA" id="ARBA00004651"/>
    </source>
</evidence>
<feature type="transmembrane region" description="Helical" evidence="6">
    <location>
        <begin position="374"/>
        <end position="394"/>
    </location>
</feature>
<keyword evidence="4 6" id="KW-0472">Membrane</keyword>
<feature type="transmembrane region" description="Helical" evidence="6">
    <location>
        <begin position="95"/>
        <end position="115"/>
    </location>
</feature>
<evidence type="ECO:0000256" key="5">
    <source>
        <dbReference type="SAM" id="MobiDB-lite"/>
    </source>
</evidence>
<dbReference type="GO" id="GO:0022857">
    <property type="term" value="F:transmembrane transporter activity"/>
    <property type="evidence" value="ECO:0007669"/>
    <property type="project" value="InterPro"/>
</dbReference>
<feature type="transmembrane region" description="Helical" evidence="6">
    <location>
        <begin position="247"/>
        <end position="267"/>
    </location>
</feature>
<feature type="transmembrane region" description="Helical" evidence="6">
    <location>
        <begin position="26"/>
        <end position="46"/>
    </location>
</feature>
<feature type="transmembrane region" description="Helical" evidence="6">
    <location>
        <begin position="279"/>
        <end position="302"/>
    </location>
</feature>
<protein>
    <submittedName>
        <fullName evidence="8">MFS transporter</fullName>
    </submittedName>
</protein>
<feature type="region of interest" description="Disordered" evidence="5">
    <location>
        <begin position="429"/>
        <end position="462"/>
    </location>
</feature>
<dbReference type="Proteomes" id="UP000311713">
    <property type="component" value="Unassembled WGS sequence"/>
</dbReference>
<dbReference type="InterPro" id="IPR050327">
    <property type="entry name" value="Proton-linked_MCT"/>
</dbReference>
<feature type="domain" description="Major facilitator superfamily (MFS) profile" evidence="7">
    <location>
        <begin position="29"/>
        <end position="429"/>
    </location>
</feature>
<evidence type="ECO:0000256" key="3">
    <source>
        <dbReference type="ARBA" id="ARBA00022989"/>
    </source>
</evidence>
<dbReference type="SUPFAM" id="SSF103473">
    <property type="entry name" value="MFS general substrate transporter"/>
    <property type="match status" value="1"/>
</dbReference>
<feature type="transmembrane region" description="Helical" evidence="6">
    <location>
        <begin position="314"/>
        <end position="334"/>
    </location>
</feature>
<evidence type="ECO:0000256" key="6">
    <source>
        <dbReference type="SAM" id="Phobius"/>
    </source>
</evidence>
<evidence type="ECO:0000256" key="2">
    <source>
        <dbReference type="ARBA" id="ARBA00022692"/>
    </source>
</evidence>
<dbReference type="AlphaFoldDB" id="A0A5C4VBX9"/>
<evidence type="ECO:0000313" key="8">
    <source>
        <dbReference type="EMBL" id="TNM33397.1"/>
    </source>
</evidence>
<keyword evidence="2 6" id="KW-0812">Transmembrane</keyword>
<comment type="caution">
    <text evidence="8">The sequence shown here is derived from an EMBL/GenBank/DDBJ whole genome shotgun (WGS) entry which is preliminary data.</text>
</comment>
<dbReference type="GO" id="GO:0005886">
    <property type="term" value="C:plasma membrane"/>
    <property type="evidence" value="ECO:0007669"/>
    <property type="project" value="UniProtKB-SubCell"/>
</dbReference>
<feature type="transmembrane region" description="Helical" evidence="6">
    <location>
        <begin position="186"/>
        <end position="204"/>
    </location>
</feature>
<proteinExistence type="predicted"/>
<organism evidence="8 9">
    <name type="scientific">Streptomyces sedi</name>
    <dbReference type="NCBI Taxonomy" id="555059"/>
    <lineage>
        <taxon>Bacteria</taxon>
        <taxon>Bacillati</taxon>
        <taxon>Actinomycetota</taxon>
        <taxon>Actinomycetes</taxon>
        <taxon>Kitasatosporales</taxon>
        <taxon>Streptomycetaceae</taxon>
        <taxon>Streptomyces</taxon>
    </lineage>
</organism>
<dbReference type="InterPro" id="IPR036259">
    <property type="entry name" value="MFS_trans_sf"/>
</dbReference>
<dbReference type="Gene3D" id="1.20.1250.20">
    <property type="entry name" value="MFS general substrate transporter like domains"/>
    <property type="match status" value="2"/>
</dbReference>
<evidence type="ECO:0000259" key="7">
    <source>
        <dbReference type="PROSITE" id="PS50850"/>
    </source>
</evidence>
<comment type="subcellular location">
    <subcellularLocation>
        <location evidence="1">Cell membrane</location>
        <topology evidence="1">Multi-pass membrane protein</topology>
    </subcellularLocation>
</comment>
<feature type="transmembrane region" description="Helical" evidence="6">
    <location>
        <begin position="153"/>
        <end position="174"/>
    </location>
</feature>
<accession>A0A5C4VBX9</accession>
<feature type="transmembrane region" description="Helical" evidence="6">
    <location>
        <begin position="66"/>
        <end position="88"/>
    </location>
</feature>
<feature type="transmembrane region" description="Helical" evidence="6">
    <location>
        <begin position="406"/>
        <end position="425"/>
    </location>
</feature>
<reference evidence="8 9" key="1">
    <citation type="submission" date="2019-06" db="EMBL/GenBank/DDBJ databases">
        <title>Draft genome of Streptomyces sedi sp. JCM16909.</title>
        <authorList>
            <person name="Klykleung N."/>
            <person name="Tanasupawat S."/>
            <person name="Kudo T."/>
            <person name="Yuki M."/>
            <person name="Ohkuma M."/>
        </authorList>
    </citation>
    <scope>NUCLEOTIDE SEQUENCE [LARGE SCALE GENOMIC DNA]</scope>
    <source>
        <strain evidence="8 9">JCM 16909</strain>
    </source>
</reference>
<keyword evidence="3 6" id="KW-1133">Transmembrane helix</keyword>
<keyword evidence="9" id="KW-1185">Reference proteome</keyword>
<dbReference type="InterPro" id="IPR011701">
    <property type="entry name" value="MFS"/>
</dbReference>
<sequence>MTCESAVPVAVTSPPSEPRRALPHRAWGIAAVAAVVIVTAGAFATVPGLLVTPLEEEFGWDRGEVSLATAVNMVLYGLTAPFAAAAMGRFGTRRVVPAALALVGAGALLTSVMTAPWQLALYWGLLIGLGTGGLASTFAATVTAHWFVRRRGLVTGGLSAAGHLGQMLFLPLLAAGVERLGWRPPVVTLALVALAVAVLAAWALRDHPADVGLAPFGAARPVPRPPRVEGAAVHGVRVLGRAARTGTFWLLVGVFAICGASTNGILWSHWVPAAHDHGVGATAAASMLSLIGIFSALGALASGWLTDRVDPRRLLVVYFGVRALTLLALPQALGAGAGPALVAFTVVYGLVDIATVPPVIALANDRFGADGPIVFGWVTGAHQLGAGLVAFLAAGAREALGGYDPVWLVLSAACLVAAVLAPVVAHAGPARPDEQGAGERGEGERRAAGGQRAERERRAAGR</sequence>
<feature type="transmembrane region" description="Helical" evidence="6">
    <location>
        <begin position="121"/>
        <end position="141"/>
    </location>
</feature>
<dbReference type="PANTHER" id="PTHR11360">
    <property type="entry name" value="MONOCARBOXYLATE TRANSPORTER"/>
    <property type="match status" value="1"/>
</dbReference>
<feature type="compositionally biased region" description="Basic and acidic residues" evidence="5">
    <location>
        <begin position="431"/>
        <end position="462"/>
    </location>
</feature>
<dbReference type="OrthoDB" id="146345at2"/>
<dbReference type="EMBL" id="VDGT01000002">
    <property type="protein sequence ID" value="TNM33397.1"/>
    <property type="molecule type" value="Genomic_DNA"/>
</dbReference>
<gene>
    <name evidence="8" type="ORF">FH715_03275</name>
</gene>
<dbReference type="PANTHER" id="PTHR11360:SF284">
    <property type="entry name" value="EG:103B4.3 PROTEIN-RELATED"/>
    <property type="match status" value="1"/>
</dbReference>
<evidence type="ECO:0000313" key="9">
    <source>
        <dbReference type="Proteomes" id="UP000311713"/>
    </source>
</evidence>
<dbReference type="RefSeq" id="WP_139640495.1">
    <property type="nucleotide sequence ID" value="NZ_BAAAZS010000096.1"/>
</dbReference>
<dbReference type="Pfam" id="PF07690">
    <property type="entry name" value="MFS_1"/>
    <property type="match status" value="1"/>
</dbReference>
<feature type="transmembrane region" description="Helical" evidence="6">
    <location>
        <begin position="340"/>
        <end position="362"/>
    </location>
</feature>
<dbReference type="InterPro" id="IPR020846">
    <property type="entry name" value="MFS_dom"/>
</dbReference>
<evidence type="ECO:0000256" key="4">
    <source>
        <dbReference type="ARBA" id="ARBA00023136"/>
    </source>
</evidence>